<reference evidence="2" key="1">
    <citation type="submission" date="2019-02" db="EMBL/GenBank/DDBJ databases">
        <authorList>
            <person name="Gruber-Vodicka R. H."/>
            <person name="Seah K. B. B."/>
        </authorList>
    </citation>
    <scope>NUCLEOTIDE SEQUENCE</scope>
    <source>
        <strain evidence="2">BECK_BZ131</strain>
    </source>
</reference>
<protein>
    <submittedName>
        <fullName evidence="2">Uncharacterized protein</fullName>
    </submittedName>
</protein>
<evidence type="ECO:0000313" key="2">
    <source>
        <dbReference type="EMBL" id="VFJ63064.1"/>
    </source>
</evidence>
<feature type="region of interest" description="Disordered" evidence="1">
    <location>
        <begin position="50"/>
        <end position="69"/>
    </location>
</feature>
<organism evidence="2">
    <name type="scientific">Candidatus Kentrum sp. FW</name>
    <dbReference type="NCBI Taxonomy" id="2126338"/>
    <lineage>
        <taxon>Bacteria</taxon>
        <taxon>Pseudomonadati</taxon>
        <taxon>Pseudomonadota</taxon>
        <taxon>Gammaproteobacteria</taxon>
        <taxon>Candidatus Kentrum</taxon>
    </lineage>
</organism>
<accession>A0A450T8Q1</accession>
<sequence length="69" mass="8186">MPRITGRRRYLRNQYQRSENTFTVSIDGEEVEKPMPIVTIYVRCWNKKTKPSRDYENSHNNCKGANHNG</sequence>
<proteinExistence type="predicted"/>
<gene>
    <name evidence="2" type="ORF">BECKFW1821C_GA0114237_100386</name>
</gene>
<dbReference type="EMBL" id="CAADFE010000003">
    <property type="protein sequence ID" value="VFJ63064.1"/>
    <property type="molecule type" value="Genomic_DNA"/>
</dbReference>
<name>A0A450T8Q1_9GAMM</name>
<dbReference type="AlphaFoldDB" id="A0A450T8Q1"/>
<feature type="compositionally biased region" description="Polar residues" evidence="1">
    <location>
        <begin position="58"/>
        <end position="69"/>
    </location>
</feature>
<evidence type="ECO:0000256" key="1">
    <source>
        <dbReference type="SAM" id="MobiDB-lite"/>
    </source>
</evidence>